<evidence type="ECO:0000313" key="1">
    <source>
        <dbReference type="EMBL" id="KAJ8888415.1"/>
    </source>
</evidence>
<comment type="caution">
    <text evidence="1">The sequence shown here is derived from an EMBL/GenBank/DDBJ whole genome shotgun (WGS) entry which is preliminary data.</text>
</comment>
<sequence>MSASVRWGMKDKMSYRLLQFCRQEGGCLHYKSYSLPPELLSVASYRFLALVAILVGKNEMLDARSAVSEPGSTPDGVATNLRMWGIVPDDTASLRVFSGISHFVPPFNSGSAPYSPRFVFAGSHDFDHCLNVKGERAIFAGEEIYSSRKDEVSDIGVTAWNGAPACGIGRPDKQNILTAARALRVDTSAYNENHMTASYGALERPQGLHLISSVLGGAGKQIEPARVN</sequence>
<proteinExistence type="predicted"/>
<evidence type="ECO:0000313" key="2">
    <source>
        <dbReference type="Proteomes" id="UP001159363"/>
    </source>
</evidence>
<name>A0ABQ9HWH5_9NEOP</name>
<keyword evidence="2" id="KW-1185">Reference proteome</keyword>
<reference evidence="1 2" key="1">
    <citation type="submission" date="2023-02" db="EMBL/GenBank/DDBJ databases">
        <title>LHISI_Scaffold_Assembly.</title>
        <authorList>
            <person name="Stuart O.P."/>
            <person name="Cleave R."/>
            <person name="Magrath M.J.L."/>
            <person name="Mikheyev A.S."/>
        </authorList>
    </citation>
    <scope>NUCLEOTIDE SEQUENCE [LARGE SCALE GENOMIC DNA]</scope>
    <source>
        <strain evidence="1">Daus_M_001</strain>
        <tissue evidence="1">Leg muscle</tissue>
    </source>
</reference>
<dbReference type="EMBL" id="JARBHB010000003">
    <property type="protein sequence ID" value="KAJ8888415.1"/>
    <property type="molecule type" value="Genomic_DNA"/>
</dbReference>
<gene>
    <name evidence="1" type="ORF">PR048_007905</name>
</gene>
<accession>A0ABQ9HWH5</accession>
<organism evidence="1 2">
    <name type="scientific">Dryococelus australis</name>
    <dbReference type="NCBI Taxonomy" id="614101"/>
    <lineage>
        <taxon>Eukaryota</taxon>
        <taxon>Metazoa</taxon>
        <taxon>Ecdysozoa</taxon>
        <taxon>Arthropoda</taxon>
        <taxon>Hexapoda</taxon>
        <taxon>Insecta</taxon>
        <taxon>Pterygota</taxon>
        <taxon>Neoptera</taxon>
        <taxon>Polyneoptera</taxon>
        <taxon>Phasmatodea</taxon>
        <taxon>Verophasmatodea</taxon>
        <taxon>Anareolatae</taxon>
        <taxon>Phasmatidae</taxon>
        <taxon>Eurycanthinae</taxon>
        <taxon>Dryococelus</taxon>
    </lineage>
</organism>
<dbReference type="Proteomes" id="UP001159363">
    <property type="component" value="Chromosome 3"/>
</dbReference>
<protein>
    <submittedName>
        <fullName evidence="1">Uncharacterized protein</fullName>
    </submittedName>
</protein>